<dbReference type="EMBL" id="JACEIK010001085">
    <property type="protein sequence ID" value="MCD7465815.1"/>
    <property type="molecule type" value="Genomic_DNA"/>
</dbReference>
<accession>A0ABS8T358</accession>
<organism evidence="1 2">
    <name type="scientific">Datura stramonium</name>
    <name type="common">Jimsonweed</name>
    <name type="synonym">Common thornapple</name>
    <dbReference type="NCBI Taxonomy" id="4076"/>
    <lineage>
        <taxon>Eukaryota</taxon>
        <taxon>Viridiplantae</taxon>
        <taxon>Streptophyta</taxon>
        <taxon>Embryophyta</taxon>
        <taxon>Tracheophyta</taxon>
        <taxon>Spermatophyta</taxon>
        <taxon>Magnoliopsida</taxon>
        <taxon>eudicotyledons</taxon>
        <taxon>Gunneridae</taxon>
        <taxon>Pentapetalae</taxon>
        <taxon>asterids</taxon>
        <taxon>lamiids</taxon>
        <taxon>Solanales</taxon>
        <taxon>Solanaceae</taxon>
        <taxon>Solanoideae</taxon>
        <taxon>Datureae</taxon>
        <taxon>Datura</taxon>
    </lineage>
</organism>
<feature type="non-terminal residue" evidence="1">
    <location>
        <position position="1"/>
    </location>
</feature>
<keyword evidence="2" id="KW-1185">Reference proteome</keyword>
<proteinExistence type="predicted"/>
<protein>
    <submittedName>
        <fullName evidence="1">Uncharacterized protein</fullName>
    </submittedName>
</protein>
<comment type="caution">
    <text evidence="1">The sequence shown here is derived from an EMBL/GenBank/DDBJ whole genome shotgun (WGS) entry which is preliminary data.</text>
</comment>
<sequence>WTGDLGSKSSWMGGVFCCREVIARRATTAERSGPMSEAIVTRLLKDSYPIAMGSFLLLGVYFLPRSQIWAPTLQTVLLPSNLFAATPLTAVEVHSM</sequence>
<evidence type="ECO:0000313" key="2">
    <source>
        <dbReference type="Proteomes" id="UP000823775"/>
    </source>
</evidence>
<reference evidence="1 2" key="1">
    <citation type="journal article" date="2021" name="BMC Genomics">
        <title>Datura genome reveals duplications of psychoactive alkaloid biosynthetic genes and high mutation rate following tissue culture.</title>
        <authorList>
            <person name="Rajewski A."/>
            <person name="Carter-House D."/>
            <person name="Stajich J."/>
            <person name="Litt A."/>
        </authorList>
    </citation>
    <scope>NUCLEOTIDE SEQUENCE [LARGE SCALE GENOMIC DNA]</scope>
    <source>
        <strain evidence="1">AR-01</strain>
    </source>
</reference>
<dbReference type="Proteomes" id="UP000823775">
    <property type="component" value="Unassembled WGS sequence"/>
</dbReference>
<gene>
    <name evidence="1" type="ORF">HAX54_001984</name>
</gene>
<name>A0ABS8T358_DATST</name>
<evidence type="ECO:0000313" key="1">
    <source>
        <dbReference type="EMBL" id="MCD7465815.1"/>
    </source>
</evidence>